<dbReference type="Proteomes" id="UP000319804">
    <property type="component" value="Unassembled WGS sequence"/>
</dbReference>
<reference evidence="1 2" key="1">
    <citation type="submission" date="2019-06" db="EMBL/GenBank/DDBJ databases">
        <title>Sequencing the genomes of 1000 actinobacteria strains.</title>
        <authorList>
            <person name="Klenk H.-P."/>
        </authorList>
    </citation>
    <scope>NUCLEOTIDE SEQUENCE [LARGE SCALE GENOMIC DNA]</scope>
    <source>
        <strain evidence="1 2">DSM 20427</strain>
    </source>
</reference>
<dbReference type="AlphaFoldDB" id="A0A4Y3UME9"/>
<dbReference type="OrthoDB" id="3173471at2"/>
<accession>A0A4Y3UME9</accession>
<dbReference type="InterPro" id="IPR011335">
    <property type="entry name" value="Restrct_endonuc-II-like"/>
</dbReference>
<dbReference type="Gene3D" id="3.40.960.10">
    <property type="entry name" value="VSR Endonuclease"/>
    <property type="match status" value="1"/>
</dbReference>
<dbReference type="SUPFAM" id="SSF52980">
    <property type="entry name" value="Restriction endonuclease-like"/>
    <property type="match status" value="1"/>
</dbReference>
<evidence type="ECO:0000313" key="2">
    <source>
        <dbReference type="Proteomes" id="UP000319804"/>
    </source>
</evidence>
<keyword evidence="2" id="KW-1185">Reference proteome</keyword>
<gene>
    <name evidence="1" type="ORF">FHX68_2932</name>
</gene>
<organism evidence="1 2">
    <name type="scientific">Microbacterium lacticum</name>
    <dbReference type="NCBI Taxonomy" id="33885"/>
    <lineage>
        <taxon>Bacteria</taxon>
        <taxon>Bacillati</taxon>
        <taxon>Actinomycetota</taxon>
        <taxon>Actinomycetes</taxon>
        <taxon>Micrococcales</taxon>
        <taxon>Microbacteriaceae</taxon>
        <taxon>Microbacterium</taxon>
    </lineage>
</organism>
<comment type="caution">
    <text evidence="1">The sequence shown here is derived from an EMBL/GenBank/DDBJ whole genome shotgun (WGS) entry which is preliminary data.</text>
</comment>
<sequence>MSQPPSPLPASLVRARAFTVPAALEAGVSRSRLRSRDLEAPHRGVRQRREPEASIVSALAVEEPGHRDRLVRAEVLRRVAGFEPLRSAGAFYTGRTAVAIYDRLFDHDPGLAQLEVAVLAPGRAPRVAGVRGIQLSSTLATVRDVGGLPVVSPATVWAGFAGRLDVRGLVRLGDALVRVPRTTGGHPRPDLQLATIAQLRSAAQAPHRRGRRVLDEALGLIRVGSMSPLETDVRCDIVAAGLPEPVLDVEIRNGAGRLVGIADAAFPDRRVLVEVEGQQHRVSQAQWERDIEKHHAYAALGWELVRITGTAQRAGRVARTIGDALARRMR</sequence>
<dbReference type="RefSeq" id="WP_141380752.1">
    <property type="nucleotide sequence ID" value="NZ_BJNA01000032.1"/>
</dbReference>
<evidence type="ECO:0008006" key="3">
    <source>
        <dbReference type="Google" id="ProtNLM"/>
    </source>
</evidence>
<protein>
    <recommendedName>
        <fullName evidence="3">DUF559 domain-containing protein</fullName>
    </recommendedName>
</protein>
<name>A0A4Y3UME9_9MICO</name>
<proteinExistence type="predicted"/>
<dbReference type="EMBL" id="VFPS01000007">
    <property type="protein sequence ID" value="TQM90611.1"/>
    <property type="molecule type" value="Genomic_DNA"/>
</dbReference>
<evidence type="ECO:0000313" key="1">
    <source>
        <dbReference type="EMBL" id="TQM90611.1"/>
    </source>
</evidence>